<evidence type="ECO:0000313" key="3">
    <source>
        <dbReference type="Proteomes" id="UP001497383"/>
    </source>
</evidence>
<protein>
    <submittedName>
        <fullName evidence="2">Uncharacterized protein</fullName>
    </submittedName>
</protein>
<reference evidence="2 3" key="1">
    <citation type="submission" date="2024-03" db="EMBL/GenBank/DDBJ databases">
        <authorList>
            <person name="Brejova B."/>
        </authorList>
    </citation>
    <scope>NUCLEOTIDE SEQUENCE [LARGE SCALE GENOMIC DNA]</scope>
    <source>
        <strain evidence="2 3">CBS 14171</strain>
    </source>
</reference>
<proteinExistence type="predicted"/>
<dbReference type="RefSeq" id="XP_066829477.1">
    <property type="nucleotide sequence ID" value="XM_066972549.1"/>
</dbReference>
<sequence length="437" mass="47926">MAVSTGALLGVLIAVFVGILLIIMCIGYFSMPIWPILFNSRKRKLIRHCAQRILLLEMNEQQAAEADLEEQRMDPMKKNTDTLGRSHDMSSKIVLDSFPIESIKESSCGTDKAVLFKGPHGIGDANGRLHAAQATVLPSQAHCSLNATISDDSVYKSAVDESLESFESKSQSPQQGFSLRSKSLAISELLKVQAERAPLPLAAAAAAAAQAAANDADALVAEPTIVGKPVRTRDVSNEENYPVRSLYSQSASIVATESETIIREVEDPYSDFMIGVGQTVVVVKPFHGSHAFEFNSLQQGDLIRVNSFYILEEEDNFIQERSIRLKRKLNDRRVSSRNSNSHADDLEEKSFLAQLEPEGSSDGIVGREISISITKDDPLYASVYCTGRLLNQFLDTTPPSSDIVWKKKKMEENGTSEVDAVKDFPLSAVSLESTLQQ</sequence>
<evidence type="ECO:0000256" key="1">
    <source>
        <dbReference type="SAM" id="Phobius"/>
    </source>
</evidence>
<accession>A0ABP0ZM94</accession>
<gene>
    <name evidence="2" type="ORF">LODBEIA_P25390</name>
</gene>
<keyword evidence="1" id="KW-1133">Transmembrane helix</keyword>
<keyword evidence="1" id="KW-0812">Transmembrane</keyword>
<keyword evidence="3" id="KW-1185">Reference proteome</keyword>
<organism evidence="2 3">
    <name type="scientific">Lodderomyces beijingensis</name>
    <dbReference type="NCBI Taxonomy" id="1775926"/>
    <lineage>
        <taxon>Eukaryota</taxon>
        <taxon>Fungi</taxon>
        <taxon>Dikarya</taxon>
        <taxon>Ascomycota</taxon>
        <taxon>Saccharomycotina</taxon>
        <taxon>Pichiomycetes</taxon>
        <taxon>Debaryomycetaceae</taxon>
        <taxon>Candida/Lodderomyces clade</taxon>
        <taxon>Lodderomyces</taxon>
    </lineage>
</organism>
<dbReference type="Proteomes" id="UP001497383">
    <property type="component" value="Chromosome 3"/>
</dbReference>
<keyword evidence="1" id="KW-0472">Membrane</keyword>
<dbReference type="EMBL" id="OZ022407">
    <property type="protein sequence ID" value="CAK9438315.1"/>
    <property type="molecule type" value="Genomic_DNA"/>
</dbReference>
<feature type="transmembrane region" description="Helical" evidence="1">
    <location>
        <begin position="6"/>
        <end position="37"/>
    </location>
</feature>
<evidence type="ECO:0000313" key="2">
    <source>
        <dbReference type="EMBL" id="CAK9438315.1"/>
    </source>
</evidence>
<dbReference type="GeneID" id="92207735"/>
<name>A0ABP0ZM94_9ASCO</name>